<dbReference type="GO" id="GO:0032259">
    <property type="term" value="P:methylation"/>
    <property type="evidence" value="ECO:0007669"/>
    <property type="project" value="UniProtKB-KW"/>
</dbReference>
<evidence type="ECO:0000259" key="8">
    <source>
        <dbReference type="PROSITE" id="PS50280"/>
    </source>
</evidence>
<accession>F0ZA15</accession>
<dbReference type="Gene3D" id="2.170.270.10">
    <property type="entry name" value="SET domain"/>
    <property type="match status" value="1"/>
</dbReference>
<dbReference type="RefSeq" id="XP_003284241.1">
    <property type="nucleotide sequence ID" value="XM_003284193.1"/>
</dbReference>
<dbReference type="AlphaFoldDB" id="F0ZA15"/>
<evidence type="ECO:0000256" key="6">
    <source>
        <dbReference type="ARBA" id="ARBA00022691"/>
    </source>
</evidence>
<dbReference type="EMBL" id="GL870961">
    <property type="protein sequence ID" value="EGC39214.1"/>
    <property type="molecule type" value="Genomic_DNA"/>
</dbReference>
<gene>
    <name evidence="10" type="ORF">DICPUDRAFT_27300</name>
</gene>
<dbReference type="VEuPathDB" id="AmoebaDB:DICPUDRAFT_27300"/>
<evidence type="ECO:0000256" key="7">
    <source>
        <dbReference type="ARBA" id="ARBA00023242"/>
    </source>
</evidence>
<dbReference type="OrthoDB" id="20849at2759"/>
<dbReference type="InterPro" id="IPR046341">
    <property type="entry name" value="SET_dom_sf"/>
</dbReference>
<dbReference type="GeneID" id="10510146"/>
<keyword evidence="11" id="KW-1185">Reference proteome</keyword>
<reference evidence="11" key="1">
    <citation type="journal article" date="2011" name="Genome Biol.">
        <title>Comparative genomics of the social amoebae Dictyostelium discoideum and Dictyostelium purpureum.</title>
        <authorList>
            <consortium name="US DOE Joint Genome Institute (JGI-PGF)"/>
            <person name="Sucgang R."/>
            <person name="Kuo A."/>
            <person name="Tian X."/>
            <person name="Salerno W."/>
            <person name="Parikh A."/>
            <person name="Feasley C.L."/>
            <person name="Dalin E."/>
            <person name="Tu H."/>
            <person name="Huang E."/>
            <person name="Barry K."/>
            <person name="Lindquist E."/>
            <person name="Shapiro H."/>
            <person name="Bruce D."/>
            <person name="Schmutz J."/>
            <person name="Salamov A."/>
            <person name="Fey P."/>
            <person name="Gaudet P."/>
            <person name="Anjard C."/>
            <person name="Babu M.M."/>
            <person name="Basu S."/>
            <person name="Bushmanova Y."/>
            <person name="van der Wel H."/>
            <person name="Katoh-Kurasawa M."/>
            <person name="Dinh C."/>
            <person name="Coutinho P.M."/>
            <person name="Saito T."/>
            <person name="Elias M."/>
            <person name="Schaap P."/>
            <person name="Kay R.R."/>
            <person name="Henrissat B."/>
            <person name="Eichinger L."/>
            <person name="Rivero F."/>
            <person name="Putnam N.H."/>
            <person name="West C.M."/>
            <person name="Loomis W.F."/>
            <person name="Chisholm R.L."/>
            <person name="Shaulsky G."/>
            <person name="Strassmann J.E."/>
            <person name="Queller D.C."/>
            <person name="Kuspa A."/>
            <person name="Grigoriev I.V."/>
        </authorList>
    </citation>
    <scope>NUCLEOTIDE SEQUENCE [LARGE SCALE GENOMIC DNA]</scope>
    <source>
        <strain evidence="11">QSDP1</strain>
    </source>
</reference>
<keyword evidence="3" id="KW-0158">Chromosome</keyword>
<evidence type="ECO:0000313" key="10">
    <source>
        <dbReference type="EMBL" id="EGC39214.1"/>
    </source>
</evidence>
<evidence type="ECO:0000256" key="5">
    <source>
        <dbReference type="ARBA" id="ARBA00022679"/>
    </source>
</evidence>
<comment type="subcellular location">
    <subcellularLocation>
        <location evidence="2">Chromosome</location>
    </subcellularLocation>
    <subcellularLocation>
        <location evidence="1">Nucleus</location>
    </subcellularLocation>
</comment>
<feature type="domain" description="SET" evidence="8">
    <location>
        <begin position="1"/>
        <end position="106"/>
    </location>
</feature>
<evidence type="ECO:0000256" key="3">
    <source>
        <dbReference type="ARBA" id="ARBA00022454"/>
    </source>
</evidence>
<dbReference type="SMART" id="SM00508">
    <property type="entry name" value="PostSET"/>
    <property type="match status" value="1"/>
</dbReference>
<dbReference type="PROSITE" id="PS50868">
    <property type="entry name" value="POST_SET"/>
    <property type="match status" value="1"/>
</dbReference>
<feature type="non-terminal residue" evidence="10">
    <location>
        <position position="1"/>
    </location>
</feature>
<keyword evidence="7" id="KW-0539">Nucleus</keyword>
<proteinExistence type="predicted"/>
<keyword evidence="4" id="KW-0489">Methyltransferase</keyword>
<dbReference type="SMART" id="SM00317">
    <property type="entry name" value="SET"/>
    <property type="match status" value="1"/>
</dbReference>
<evidence type="ECO:0000259" key="9">
    <source>
        <dbReference type="PROSITE" id="PS50868"/>
    </source>
</evidence>
<name>F0ZA15_DICPU</name>
<dbReference type="GO" id="GO:0005694">
    <property type="term" value="C:chromosome"/>
    <property type="evidence" value="ECO:0007669"/>
    <property type="project" value="UniProtKB-SubCell"/>
</dbReference>
<organism evidence="10 11">
    <name type="scientific">Dictyostelium purpureum</name>
    <name type="common">Slime mold</name>
    <dbReference type="NCBI Taxonomy" id="5786"/>
    <lineage>
        <taxon>Eukaryota</taxon>
        <taxon>Amoebozoa</taxon>
        <taxon>Evosea</taxon>
        <taxon>Eumycetozoa</taxon>
        <taxon>Dictyostelia</taxon>
        <taxon>Dictyosteliales</taxon>
        <taxon>Dictyosteliaceae</taxon>
        <taxon>Dictyostelium</taxon>
    </lineage>
</organism>
<dbReference type="KEGG" id="dpp:DICPUDRAFT_27300"/>
<dbReference type="STRING" id="5786.F0ZA15"/>
<sequence length="151" mass="17338">KGWGLISCENINKGDFVMEYCGEVISKTTCLNRMQENENEKFFYFLTLNSKECLDASRRGNLARFINHSCDPNCETQKWIVGGEVKIGIFSIKPIEKGTELTFDYNYERFGASKQECYCGSKNCRGFLGQKAKTPITNTRKQKTPIRFKTL</sequence>
<dbReference type="InterPro" id="IPR050777">
    <property type="entry name" value="SET2_Histone-Lys_MeTrsfase"/>
</dbReference>
<dbReference type="GO" id="GO:0005634">
    <property type="term" value="C:nucleus"/>
    <property type="evidence" value="ECO:0007669"/>
    <property type="project" value="UniProtKB-SubCell"/>
</dbReference>
<dbReference type="eggNOG" id="KOG4442">
    <property type="taxonomic scope" value="Eukaryota"/>
</dbReference>
<dbReference type="InterPro" id="IPR003616">
    <property type="entry name" value="Post-SET_dom"/>
</dbReference>
<evidence type="ECO:0000313" key="11">
    <source>
        <dbReference type="Proteomes" id="UP000001064"/>
    </source>
</evidence>
<keyword evidence="5" id="KW-0808">Transferase</keyword>
<dbReference type="Proteomes" id="UP000001064">
    <property type="component" value="Unassembled WGS sequence"/>
</dbReference>
<dbReference type="SUPFAM" id="SSF82199">
    <property type="entry name" value="SET domain"/>
    <property type="match status" value="1"/>
</dbReference>
<keyword evidence="6" id="KW-0949">S-adenosyl-L-methionine</keyword>
<dbReference type="Pfam" id="PF00856">
    <property type="entry name" value="SET"/>
    <property type="match status" value="1"/>
</dbReference>
<dbReference type="InterPro" id="IPR001214">
    <property type="entry name" value="SET_dom"/>
</dbReference>
<dbReference type="GO" id="GO:0008168">
    <property type="term" value="F:methyltransferase activity"/>
    <property type="evidence" value="ECO:0007669"/>
    <property type="project" value="UniProtKB-KW"/>
</dbReference>
<evidence type="ECO:0000256" key="1">
    <source>
        <dbReference type="ARBA" id="ARBA00004123"/>
    </source>
</evidence>
<evidence type="ECO:0000256" key="4">
    <source>
        <dbReference type="ARBA" id="ARBA00022603"/>
    </source>
</evidence>
<feature type="domain" description="Post-SET" evidence="9">
    <location>
        <begin position="113"/>
        <end position="129"/>
    </location>
</feature>
<evidence type="ECO:0000256" key="2">
    <source>
        <dbReference type="ARBA" id="ARBA00004286"/>
    </source>
</evidence>
<dbReference type="OMA" id="YRYSSCI"/>
<protein>
    <recommendedName>
        <fullName evidence="12">SET domain-containing protein</fullName>
    </recommendedName>
</protein>
<evidence type="ECO:0008006" key="12">
    <source>
        <dbReference type="Google" id="ProtNLM"/>
    </source>
</evidence>
<dbReference type="PROSITE" id="PS50280">
    <property type="entry name" value="SET"/>
    <property type="match status" value="1"/>
</dbReference>
<dbReference type="PANTHER" id="PTHR22884">
    <property type="entry name" value="SET DOMAIN PROTEINS"/>
    <property type="match status" value="1"/>
</dbReference>
<dbReference type="InParanoid" id="F0ZA15"/>